<evidence type="ECO:0000256" key="6">
    <source>
        <dbReference type="SAM" id="Phobius"/>
    </source>
</evidence>
<dbReference type="Gene3D" id="1.20.1250.20">
    <property type="entry name" value="MFS general substrate transporter like domains"/>
    <property type="match status" value="2"/>
</dbReference>
<feature type="transmembrane region" description="Helical" evidence="6">
    <location>
        <begin position="268"/>
        <end position="288"/>
    </location>
</feature>
<dbReference type="InterPro" id="IPR020846">
    <property type="entry name" value="MFS_dom"/>
</dbReference>
<feature type="transmembrane region" description="Helical" evidence="6">
    <location>
        <begin position="232"/>
        <end position="256"/>
    </location>
</feature>
<evidence type="ECO:0000313" key="8">
    <source>
        <dbReference type="EMBL" id="TCC53806.1"/>
    </source>
</evidence>
<proteinExistence type="predicted"/>
<evidence type="ECO:0000256" key="2">
    <source>
        <dbReference type="ARBA" id="ARBA00022475"/>
    </source>
</evidence>
<feature type="transmembrane region" description="Helical" evidence="6">
    <location>
        <begin position="363"/>
        <end position="386"/>
    </location>
</feature>
<keyword evidence="9" id="KW-1185">Reference proteome</keyword>
<accession>A0A4R0K705</accession>
<dbReference type="InterPro" id="IPR050189">
    <property type="entry name" value="MFS_Efflux_Transporters"/>
</dbReference>
<feature type="transmembrane region" description="Helical" evidence="6">
    <location>
        <begin position="191"/>
        <end position="211"/>
    </location>
</feature>
<evidence type="ECO:0000313" key="9">
    <source>
        <dbReference type="Proteomes" id="UP000293342"/>
    </source>
</evidence>
<evidence type="ECO:0000256" key="4">
    <source>
        <dbReference type="ARBA" id="ARBA00022989"/>
    </source>
</evidence>
<dbReference type="InterPro" id="IPR011701">
    <property type="entry name" value="MFS"/>
</dbReference>
<dbReference type="GO" id="GO:0005886">
    <property type="term" value="C:plasma membrane"/>
    <property type="evidence" value="ECO:0007669"/>
    <property type="project" value="UniProtKB-SubCell"/>
</dbReference>
<keyword evidence="3 6" id="KW-0812">Transmembrane</keyword>
<feature type="transmembrane region" description="Helical" evidence="6">
    <location>
        <begin position="36"/>
        <end position="57"/>
    </location>
</feature>
<gene>
    <name evidence="8" type="ORF">E0H75_09050</name>
</gene>
<feature type="transmembrane region" description="Helical" evidence="6">
    <location>
        <begin position="136"/>
        <end position="153"/>
    </location>
</feature>
<feature type="transmembrane region" description="Helical" evidence="6">
    <location>
        <begin position="160"/>
        <end position="179"/>
    </location>
</feature>
<dbReference type="PANTHER" id="PTHR43124">
    <property type="entry name" value="PURINE EFFLUX PUMP PBUE"/>
    <property type="match status" value="1"/>
</dbReference>
<name>A0A4R0K705_9ACTN</name>
<keyword evidence="4 6" id="KW-1133">Transmembrane helix</keyword>
<dbReference type="SUPFAM" id="SSF103473">
    <property type="entry name" value="MFS general substrate transporter"/>
    <property type="match status" value="1"/>
</dbReference>
<dbReference type="OrthoDB" id="9814237at2"/>
<dbReference type="GO" id="GO:0022857">
    <property type="term" value="F:transmembrane transporter activity"/>
    <property type="evidence" value="ECO:0007669"/>
    <property type="project" value="InterPro"/>
</dbReference>
<dbReference type="PROSITE" id="PS50850">
    <property type="entry name" value="MFS"/>
    <property type="match status" value="1"/>
</dbReference>
<dbReference type="InterPro" id="IPR036259">
    <property type="entry name" value="MFS_trans_sf"/>
</dbReference>
<feature type="transmembrane region" description="Helical" evidence="6">
    <location>
        <begin position="103"/>
        <end position="124"/>
    </location>
</feature>
<organism evidence="8 9">
    <name type="scientific">Kribbella capetownensis</name>
    <dbReference type="NCBI Taxonomy" id="1572659"/>
    <lineage>
        <taxon>Bacteria</taxon>
        <taxon>Bacillati</taxon>
        <taxon>Actinomycetota</taxon>
        <taxon>Actinomycetes</taxon>
        <taxon>Propionibacteriales</taxon>
        <taxon>Kribbellaceae</taxon>
        <taxon>Kribbella</taxon>
    </lineage>
</organism>
<dbReference type="AlphaFoldDB" id="A0A4R0K705"/>
<sequence length="425" mass="43944">MWSSPSSRWRCSWVRQSGVTNSVTPDSHSTSWPVGLALFALATGGFAIGTTEFVTMGVLPQIADGVGISIPTAGHLISAYALGVVVGAPVIAALGARTGRKRLLLGLMAVFVIGNVLSAVASSYEFLMAARFLTGVPHGAFFGIGAVVGTTLVPVNRRAWAVSMTMVGLPVANIIGVPITTLMGQRLGWPAPFLAVGALGLVTLVAVWFWVPPQPVGSDVNIRSELSALSRPQVWMALLVGMVGFGGMFATYSYIAPTMTELAGFSEAAVTVVLAVYGIGMTCGTVVGGRFADRALMPSLYGGLLAITVVLGTFGWLAQTRPGALIAVFAMGFSASILVPALQTRLMDVAHEGQSLAASLNHSTLNIANALGAWLGSVVLAAGYGYEWPSRVGAVLAVAGLLLALVSGLMDRRTVRNSGVDQVVA</sequence>
<dbReference type="CDD" id="cd17324">
    <property type="entry name" value="MFS_NepI_like"/>
    <property type="match status" value="1"/>
</dbReference>
<protein>
    <submittedName>
        <fullName evidence="8">MFS transporter</fullName>
    </submittedName>
</protein>
<feature type="transmembrane region" description="Helical" evidence="6">
    <location>
        <begin position="392"/>
        <end position="410"/>
    </location>
</feature>
<feature type="transmembrane region" description="Helical" evidence="6">
    <location>
        <begin position="77"/>
        <end position="96"/>
    </location>
</feature>
<dbReference type="EMBL" id="SJKD01000001">
    <property type="protein sequence ID" value="TCC53806.1"/>
    <property type="molecule type" value="Genomic_DNA"/>
</dbReference>
<keyword evidence="2" id="KW-1003">Cell membrane</keyword>
<feature type="transmembrane region" description="Helical" evidence="6">
    <location>
        <begin position="300"/>
        <end position="318"/>
    </location>
</feature>
<evidence type="ECO:0000256" key="1">
    <source>
        <dbReference type="ARBA" id="ARBA00004651"/>
    </source>
</evidence>
<comment type="caution">
    <text evidence="8">The sequence shown here is derived from an EMBL/GenBank/DDBJ whole genome shotgun (WGS) entry which is preliminary data.</text>
</comment>
<evidence type="ECO:0000256" key="3">
    <source>
        <dbReference type="ARBA" id="ARBA00022692"/>
    </source>
</evidence>
<dbReference type="Proteomes" id="UP000293342">
    <property type="component" value="Unassembled WGS sequence"/>
</dbReference>
<keyword evidence="5 6" id="KW-0472">Membrane</keyword>
<evidence type="ECO:0000256" key="5">
    <source>
        <dbReference type="ARBA" id="ARBA00023136"/>
    </source>
</evidence>
<comment type="subcellular location">
    <subcellularLocation>
        <location evidence="1">Cell membrane</location>
        <topology evidence="1">Multi-pass membrane protein</topology>
    </subcellularLocation>
</comment>
<dbReference type="PANTHER" id="PTHR43124:SF3">
    <property type="entry name" value="CHLORAMPHENICOL EFFLUX PUMP RV0191"/>
    <property type="match status" value="1"/>
</dbReference>
<evidence type="ECO:0000259" key="7">
    <source>
        <dbReference type="PROSITE" id="PS50850"/>
    </source>
</evidence>
<reference evidence="8 9" key="1">
    <citation type="submission" date="2019-02" db="EMBL/GenBank/DDBJ databases">
        <title>Kribbella capetownensis sp. nov. and Kribbella speibonae sp. nov., isolated from soil.</title>
        <authorList>
            <person name="Curtis S.M."/>
            <person name="Norton I."/>
            <person name="Everest G.J."/>
            <person name="Meyers P.R."/>
        </authorList>
    </citation>
    <scope>NUCLEOTIDE SEQUENCE [LARGE SCALE GENOMIC DNA]</scope>
    <source>
        <strain evidence="8 9">YM53</strain>
    </source>
</reference>
<feature type="domain" description="Major facilitator superfamily (MFS) profile" evidence="7">
    <location>
        <begin position="37"/>
        <end position="415"/>
    </location>
</feature>
<dbReference type="Pfam" id="PF07690">
    <property type="entry name" value="MFS_1"/>
    <property type="match status" value="1"/>
</dbReference>
<feature type="transmembrane region" description="Helical" evidence="6">
    <location>
        <begin position="324"/>
        <end position="342"/>
    </location>
</feature>